<evidence type="ECO:0000256" key="6">
    <source>
        <dbReference type="RuleBase" id="RU361157"/>
    </source>
</evidence>
<name>A0A4Z0WH58_9GAMM</name>
<sequence length="255" mass="28296">MWQYRIAFQAIAGKEIRRFLRIWQQTLIPPVMTMVLYFVIFGNLIGRRIGEMGGFDYMAFIVPGLIMMSVITSAYGNVSSSFFGNKFQRSIEEILVAPVPNYVILAGFVAGGVTRGIMVGLLVTVVSLGFTSFAIHNPVIVLSVILLTAILFSVGGFINAMYATKFDDVALVPTFILTPLTYLGGVFYSIELLPPFWQWVSQLNPILHMVNAFRFGVLGVSDVNVWAAFGMIAVFLTVLVSWAMWLLKRGKGLRS</sequence>
<comment type="subcellular location">
    <subcellularLocation>
        <location evidence="6">Cell inner membrane</location>
        <topology evidence="6">Multi-pass membrane protein</topology>
    </subcellularLocation>
    <subcellularLocation>
        <location evidence="1">Membrane</location>
        <topology evidence="1">Multi-pass membrane protein</topology>
    </subcellularLocation>
</comment>
<gene>
    <name evidence="8" type="ORF">E4656_05620</name>
</gene>
<evidence type="ECO:0000256" key="3">
    <source>
        <dbReference type="ARBA" id="ARBA00022692"/>
    </source>
</evidence>
<dbReference type="InterPro" id="IPR047817">
    <property type="entry name" value="ABC2_TM_bact-type"/>
</dbReference>
<dbReference type="PIRSF" id="PIRSF006648">
    <property type="entry name" value="DrrB"/>
    <property type="match status" value="1"/>
</dbReference>
<evidence type="ECO:0000259" key="7">
    <source>
        <dbReference type="PROSITE" id="PS51012"/>
    </source>
</evidence>
<evidence type="ECO:0000313" key="9">
    <source>
        <dbReference type="Proteomes" id="UP000297475"/>
    </source>
</evidence>
<dbReference type="PANTHER" id="PTHR43332:SF2">
    <property type="entry name" value="INNER MEMBRANE TRANSPORT PERMEASE YADH"/>
    <property type="match status" value="1"/>
</dbReference>
<organism evidence="8 9">
    <name type="scientific">Natronospirillum operosum</name>
    <dbReference type="NCBI Taxonomy" id="2759953"/>
    <lineage>
        <taxon>Bacteria</taxon>
        <taxon>Pseudomonadati</taxon>
        <taxon>Pseudomonadota</taxon>
        <taxon>Gammaproteobacteria</taxon>
        <taxon>Oceanospirillales</taxon>
        <taxon>Natronospirillaceae</taxon>
        <taxon>Natronospirillum</taxon>
    </lineage>
</organism>
<dbReference type="Proteomes" id="UP000297475">
    <property type="component" value="Unassembled WGS sequence"/>
</dbReference>
<feature type="transmembrane region" description="Helical" evidence="6">
    <location>
        <begin position="27"/>
        <end position="45"/>
    </location>
</feature>
<evidence type="ECO:0000256" key="2">
    <source>
        <dbReference type="ARBA" id="ARBA00007783"/>
    </source>
</evidence>
<dbReference type="GO" id="GO:0043190">
    <property type="term" value="C:ATP-binding cassette (ABC) transporter complex"/>
    <property type="evidence" value="ECO:0007669"/>
    <property type="project" value="InterPro"/>
</dbReference>
<keyword evidence="3 6" id="KW-0812">Transmembrane</keyword>
<protein>
    <recommendedName>
        <fullName evidence="6">Transport permease protein</fullName>
    </recommendedName>
</protein>
<keyword evidence="5 6" id="KW-0472">Membrane</keyword>
<comment type="similarity">
    <text evidence="2 6">Belongs to the ABC-2 integral membrane protein family.</text>
</comment>
<evidence type="ECO:0000313" key="8">
    <source>
        <dbReference type="EMBL" id="TGG95878.1"/>
    </source>
</evidence>
<dbReference type="PROSITE" id="PS51012">
    <property type="entry name" value="ABC_TM2"/>
    <property type="match status" value="1"/>
</dbReference>
<proteinExistence type="inferred from homology"/>
<comment type="caution">
    <text evidence="8">The sequence shown here is derived from an EMBL/GenBank/DDBJ whole genome shotgun (WGS) entry which is preliminary data.</text>
</comment>
<accession>A0A4Z0WH58</accession>
<evidence type="ECO:0000256" key="1">
    <source>
        <dbReference type="ARBA" id="ARBA00004141"/>
    </source>
</evidence>
<dbReference type="InterPro" id="IPR000412">
    <property type="entry name" value="ABC_2_transport"/>
</dbReference>
<keyword evidence="9" id="KW-1185">Reference proteome</keyword>
<feature type="domain" description="ABC transmembrane type-2" evidence="7">
    <location>
        <begin position="21"/>
        <end position="250"/>
    </location>
</feature>
<reference evidence="8 9" key="1">
    <citation type="submission" date="2019-04" db="EMBL/GenBank/DDBJ databases">
        <title>Natronospirillum operosus gen. nov., sp. nov., a haloalkaliphilic satellite isolated from decaying biomass of laboratory culture of cyanobacterium Geitlerinema sp. and proposal of Natronospirillaceae fam. nov. and Saccharospirillaceae fam. nov.</title>
        <authorList>
            <person name="Kevbrin V."/>
            <person name="Boltyanskaya Y."/>
            <person name="Koziaeva V."/>
            <person name="Grouzdev D.S."/>
            <person name="Park M."/>
            <person name="Cho J."/>
        </authorList>
    </citation>
    <scope>NUCLEOTIDE SEQUENCE [LARGE SCALE GENOMIC DNA]</scope>
    <source>
        <strain evidence="8 9">G-116</strain>
    </source>
</reference>
<dbReference type="PRINTS" id="PR00164">
    <property type="entry name" value="ABC2TRNSPORT"/>
</dbReference>
<dbReference type="InterPro" id="IPR052522">
    <property type="entry name" value="ABC-2_transport_permease"/>
</dbReference>
<dbReference type="PANTHER" id="PTHR43332">
    <property type="entry name" value="INNER MEMBRANE TRANSPORT PERMEASE YADH-RELATED"/>
    <property type="match status" value="1"/>
</dbReference>
<dbReference type="RefSeq" id="WP_135481896.1">
    <property type="nucleotide sequence ID" value="NZ_SRMF01000001.1"/>
</dbReference>
<keyword evidence="6" id="KW-0813">Transport</keyword>
<dbReference type="OrthoDB" id="9804001at2"/>
<feature type="transmembrane region" description="Helical" evidence="6">
    <location>
        <begin position="57"/>
        <end position="78"/>
    </location>
</feature>
<dbReference type="GO" id="GO:0140359">
    <property type="term" value="F:ABC-type transporter activity"/>
    <property type="evidence" value="ECO:0007669"/>
    <property type="project" value="InterPro"/>
</dbReference>
<dbReference type="EMBL" id="SRMF01000001">
    <property type="protein sequence ID" value="TGG95878.1"/>
    <property type="molecule type" value="Genomic_DNA"/>
</dbReference>
<dbReference type="InterPro" id="IPR013525">
    <property type="entry name" value="ABC2_TM"/>
</dbReference>
<feature type="transmembrane region" description="Helical" evidence="6">
    <location>
        <begin position="140"/>
        <end position="162"/>
    </location>
</feature>
<keyword evidence="4 6" id="KW-1133">Transmembrane helix</keyword>
<evidence type="ECO:0000256" key="5">
    <source>
        <dbReference type="ARBA" id="ARBA00023136"/>
    </source>
</evidence>
<evidence type="ECO:0000256" key="4">
    <source>
        <dbReference type="ARBA" id="ARBA00022989"/>
    </source>
</evidence>
<dbReference type="AlphaFoldDB" id="A0A4Z0WH58"/>
<feature type="transmembrane region" description="Helical" evidence="6">
    <location>
        <begin position="99"/>
        <end position="128"/>
    </location>
</feature>
<feature type="transmembrane region" description="Helical" evidence="6">
    <location>
        <begin position="225"/>
        <end position="247"/>
    </location>
</feature>
<dbReference type="NCBIfam" id="NF011648">
    <property type="entry name" value="PRK15066.1"/>
    <property type="match status" value="1"/>
</dbReference>
<keyword evidence="6" id="KW-1003">Cell membrane</keyword>
<feature type="transmembrane region" description="Helical" evidence="6">
    <location>
        <begin position="169"/>
        <end position="190"/>
    </location>
</feature>
<dbReference type="Pfam" id="PF01061">
    <property type="entry name" value="ABC2_membrane"/>
    <property type="match status" value="1"/>
</dbReference>